<feature type="region of interest" description="Disordered" evidence="1">
    <location>
        <begin position="55"/>
        <end position="74"/>
    </location>
</feature>
<evidence type="ECO:0000313" key="3">
    <source>
        <dbReference type="Proteomes" id="UP000439903"/>
    </source>
</evidence>
<organism evidence="2 3">
    <name type="scientific">Gigaspora margarita</name>
    <dbReference type="NCBI Taxonomy" id="4874"/>
    <lineage>
        <taxon>Eukaryota</taxon>
        <taxon>Fungi</taxon>
        <taxon>Fungi incertae sedis</taxon>
        <taxon>Mucoromycota</taxon>
        <taxon>Glomeromycotina</taxon>
        <taxon>Glomeromycetes</taxon>
        <taxon>Diversisporales</taxon>
        <taxon>Gigasporaceae</taxon>
        <taxon>Gigaspora</taxon>
    </lineage>
</organism>
<accession>A0A8H4B0L8</accession>
<comment type="caution">
    <text evidence="2">The sequence shown here is derived from an EMBL/GenBank/DDBJ whole genome shotgun (WGS) entry which is preliminary data.</text>
</comment>
<feature type="compositionally biased region" description="Basic and acidic residues" evidence="1">
    <location>
        <begin position="153"/>
        <end position="169"/>
    </location>
</feature>
<dbReference type="Proteomes" id="UP000439903">
    <property type="component" value="Unassembled WGS sequence"/>
</dbReference>
<protein>
    <submittedName>
        <fullName evidence="2">Uncharacterized protein</fullName>
    </submittedName>
</protein>
<sequence>MTPEETFNCAELGPEEGKCLQTSPKFTPEPESVDGIKPVGPCCEIEGEVEKDETKAYKVEADKDDDEKKKGINKKDNEAFEVIEKTAKMDHMDENFEFGLENGINVEKETLWNYRKSVDERKSDNLEKEKIVDVEAPDKNDHGTLVEDDDEKNEGNNDDNSKYLLREKL</sequence>
<gene>
    <name evidence="2" type="ORF">F8M41_024137</name>
</gene>
<feature type="region of interest" description="Disordered" evidence="1">
    <location>
        <begin position="18"/>
        <end position="39"/>
    </location>
</feature>
<feature type="compositionally biased region" description="Basic and acidic residues" evidence="1">
    <location>
        <begin position="122"/>
        <end position="145"/>
    </location>
</feature>
<name>A0A8H4B0L8_GIGMA</name>
<proteinExistence type="predicted"/>
<evidence type="ECO:0000313" key="2">
    <source>
        <dbReference type="EMBL" id="KAF0550652.1"/>
    </source>
</evidence>
<feature type="region of interest" description="Disordered" evidence="1">
    <location>
        <begin position="122"/>
        <end position="169"/>
    </location>
</feature>
<evidence type="ECO:0000256" key="1">
    <source>
        <dbReference type="SAM" id="MobiDB-lite"/>
    </source>
</evidence>
<dbReference type="AlphaFoldDB" id="A0A8H4B0L8"/>
<reference evidence="2 3" key="1">
    <citation type="journal article" date="2019" name="Environ. Microbiol.">
        <title>At the nexus of three kingdoms: the genome of the mycorrhizal fungus Gigaspora margarita provides insights into plant, endobacterial and fungal interactions.</title>
        <authorList>
            <person name="Venice F."/>
            <person name="Ghignone S."/>
            <person name="Salvioli di Fossalunga A."/>
            <person name="Amselem J."/>
            <person name="Novero M."/>
            <person name="Xianan X."/>
            <person name="Sedzielewska Toro K."/>
            <person name="Morin E."/>
            <person name="Lipzen A."/>
            <person name="Grigoriev I.V."/>
            <person name="Henrissat B."/>
            <person name="Martin F.M."/>
            <person name="Bonfante P."/>
        </authorList>
    </citation>
    <scope>NUCLEOTIDE SEQUENCE [LARGE SCALE GENOMIC DNA]</scope>
    <source>
        <strain evidence="2 3">BEG34</strain>
    </source>
</reference>
<keyword evidence="3" id="KW-1185">Reference proteome</keyword>
<dbReference type="EMBL" id="WTPW01000082">
    <property type="protein sequence ID" value="KAF0550652.1"/>
    <property type="molecule type" value="Genomic_DNA"/>
</dbReference>